<evidence type="ECO:0000313" key="2">
    <source>
        <dbReference type="Proteomes" id="UP001220964"/>
    </source>
</evidence>
<gene>
    <name evidence="1" type="ORF">P1J78_06540</name>
</gene>
<evidence type="ECO:0000313" key="1">
    <source>
        <dbReference type="EMBL" id="MDF0600381.1"/>
    </source>
</evidence>
<name>A0AAE3NQ51_9RHOB</name>
<reference evidence="1" key="1">
    <citation type="submission" date="2023-03" db="EMBL/GenBank/DDBJ databases">
        <title>Multiphase analysis and comparison of six strains from genera Psychromarinibacter, Lutimaribacter, and Maritimibacter, including a novel species: Psychromarinibacter sediminicola sp. nov.</title>
        <authorList>
            <person name="Wang Y.-H."/>
            <person name="Ye M.-Q."/>
            <person name="Du Z.-J."/>
        </authorList>
    </citation>
    <scope>NUCLEOTIDE SEQUENCE</scope>
    <source>
        <strain evidence="1">C21-152</strain>
    </source>
</reference>
<comment type="caution">
    <text evidence="1">The sequence shown here is derived from an EMBL/GenBank/DDBJ whole genome shotgun (WGS) entry which is preliminary data.</text>
</comment>
<protein>
    <submittedName>
        <fullName evidence="1">Uncharacterized protein</fullName>
    </submittedName>
</protein>
<dbReference type="EMBL" id="JARGYC010000012">
    <property type="protein sequence ID" value="MDF0600381.1"/>
    <property type="molecule type" value="Genomic_DNA"/>
</dbReference>
<dbReference type="AlphaFoldDB" id="A0AAE3NQ51"/>
<organism evidence="1 2">
    <name type="scientific">Psychromarinibacter sediminicola</name>
    <dbReference type="NCBI Taxonomy" id="3033385"/>
    <lineage>
        <taxon>Bacteria</taxon>
        <taxon>Pseudomonadati</taxon>
        <taxon>Pseudomonadota</taxon>
        <taxon>Alphaproteobacteria</taxon>
        <taxon>Rhodobacterales</taxon>
        <taxon>Paracoccaceae</taxon>
        <taxon>Psychromarinibacter</taxon>
    </lineage>
</organism>
<keyword evidence="2" id="KW-1185">Reference proteome</keyword>
<accession>A0AAE3NQ51</accession>
<sequence length="101" mass="11064">MSIAAAQTFSAQQAVDAAFAEFHRFFAAADVKNALLEELDYDEQADEWLVRIGFDVGRTAILKPGTNALAALVHQEEVRPVRETRTFVLQGSDGALKRIAS</sequence>
<proteinExistence type="predicted"/>
<dbReference type="Proteomes" id="UP001220964">
    <property type="component" value="Unassembled WGS sequence"/>
</dbReference>
<dbReference type="RefSeq" id="WP_275566525.1">
    <property type="nucleotide sequence ID" value="NZ_JARGYC010000012.1"/>
</dbReference>